<organism evidence="1 2">
    <name type="scientific">Lyngbya aestuarii BL J</name>
    <dbReference type="NCBI Taxonomy" id="1348334"/>
    <lineage>
        <taxon>Bacteria</taxon>
        <taxon>Bacillati</taxon>
        <taxon>Cyanobacteriota</taxon>
        <taxon>Cyanophyceae</taxon>
        <taxon>Oscillatoriophycideae</taxon>
        <taxon>Oscillatoriales</taxon>
        <taxon>Microcoleaceae</taxon>
        <taxon>Lyngbya</taxon>
    </lineage>
</organism>
<proteinExistence type="predicted"/>
<evidence type="ECO:0000313" key="2">
    <source>
        <dbReference type="Proteomes" id="UP000017127"/>
    </source>
</evidence>
<dbReference type="InterPro" id="IPR029044">
    <property type="entry name" value="Nucleotide-diphossugar_trans"/>
</dbReference>
<reference evidence="1 2" key="1">
    <citation type="journal article" date="2013" name="Front. Microbiol.">
        <title>Comparative genomic analyses of the cyanobacterium, Lyngbya aestuarii BL J, a powerful hydrogen producer.</title>
        <authorList>
            <person name="Kothari A."/>
            <person name="Vaughn M."/>
            <person name="Garcia-Pichel F."/>
        </authorList>
    </citation>
    <scope>NUCLEOTIDE SEQUENCE [LARGE SCALE GENOMIC DNA]</scope>
    <source>
        <strain evidence="1 2">BL J</strain>
    </source>
</reference>
<evidence type="ECO:0000313" key="1">
    <source>
        <dbReference type="EMBL" id="ERT04703.1"/>
    </source>
</evidence>
<dbReference type="EMBL" id="AUZM01000084">
    <property type="protein sequence ID" value="ERT04703.1"/>
    <property type="molecule type" value="Genomic_DNA"/>
</dbReference>
<protein>
    <recommendedName>
        <fullName evidence="3">Sugar transferase</fullName>
    </recommendedName>
</protein>
<keyword evidence="2" id="KW-1185">Reference proteome</keyword>
<dbReference type="Gene3D" id="3.90.550.10">
    <property type="entry name" value="Spore Coat Polysaccharide Biosynthesis Protein SpsA, Chain A"/>
    <property type="match status" value="1"/>
</dbReference>
<dbReference type="SUPFAM" id="SSF53448">
    <property type="entry name" value="Nucleotide-diphospho-sugar transferases"/>
    <property type="match status" value="1"/>
</dbReference>
<dbReference type="RefSeq" id="WP_023069043.1">
    <property type="nucleotide sequence ID" value="NZ_AUZM01000084.1"/>
</dbReference>
<dbReference type="NCBIfam" id="NF045582">
    <property type="entry name" value="Npun_R2823_gen"/>
    <property type="match status" value="1"/>
</dbReference>
<name>U7QA49_9CYAN</name>
<dbReference type="OrthoDB" id="480149at2"/>
<dbReference type="AlphaFoldDB" id="U7QA49"/>
<accession>U7QA49</accession>
<dbReference type="Proteomes" id="UP000017127">
    <property type="component" value="Unassembled WGS sequence"/>
</dbReference>
<dbReference type="InterPro" id="IPR054619">
    <property type="entry name" value="Npun_R2821-like"/>
</dbReference>
<evidence type="ECO:0008006" key="3">
    <source>
        <dbReference type="Google" id="ProtNLM"/>
    </source>
</evidence>
<gene>
    <name evidence="1" type="ORF">M595_5353</name>
</gene>
<sequence length="331" mass="38683">MDGICTLANDKVYDQLVALLNSIEANQGCDQSVCVYPYDDNTERIATEIARRPQVQLYSDHESLNRWDSFVREVWDTHPFARQTWSQLGDEPYHRVGTHRRYCAFDGPFDRFIYMDADTLLLASTDQIFQQLDDNDWIVYDFQYKDPTHVYNLSSTKLEKLFPPDRIESDIFCSGFYAASKGLFDQPKREQLLHQLQAGEAEVLYPMAPDQTVLNYMVMRSGLKTCNLALSLPEQERTGNSVTSSHFQEKDHLIYDHGKRLTYLHYIGISSKIFGRVCAGENLDFPYRDVFLHYRYLHEPENRPQFNSKPQPYNQPPSFLQRALKKLKFSR</sequence>
<dbReference type="PATRIC" id="fig|1348334.3.peg.5151"/>
<comment type="caution">
    <text evidence="1">The sequence shown here is derived from an EMBL/GenBank/DDBJ whole genome shotgun (WGS) entry which is preliminary data.</text>
</comment>